<evidence type="ECO:0000313" key="2">
    <source>
        <dbReference type="EMBL" id="UOR11556.1"/>
    </source>
</evidence>
<name>A0ABY4H9J9_9BACI</name>
<proteinExistence type="predicted"/>
<feature type="transmembrane region" description="Helical" evidence="1">
    <location>
        <begin position="131"/>
        <end position="147"/>
    </location>
</feature>
<dbReference type="RefSeq" id="WP_245031665.1">
    <property type="nucleotide sequence ID" value="NZ_CP095075.1"/>
</dbReference>
<protein>
    <submittedName>
        <fullName evidence="2">Uncharacterized protein</fullName>
    </submittedName>
</protein>
<dbReference type="Proteomes" id="UP000830326">
    <property type="component" value="Chromosome"/>
</dbReference>
<keyword evidence="1" id="KW-0812">Transmembrane</keyword>
<evidence type="ECO:0000256" key="1">
    <source>
        <dbReference type="SAM" id="Phobius"/>
    </source>
</evidence>
<keyword evidence="3" id="KW-1185">Reference proteome</keyword>
<feature type="transmembrane region" description="Helical" evidence="1">
    <location>
        <begin position="90"/>
        <end position="111"/>
    </location>
</feature>
<gene>
    <name evidence="2" type="ORF">MUO15_18550</name>
</gene>
<sequence>MVNILINHIPSTLLHLLAGSLIMYSFFGKKTSPFRERVKIFSLGILVLIPDIPKLTGGTIGHSLFVLPLLAFGLAFLVKKITKEPLLKSWVATMITLGLGALFIDLIGNGARPLSPFNGRIVSFTIIQKELWLIFLLLVIFFVTLLYNNKLLLIISLLITGVLLAGKAYSKIELENRLQAKYEEETIHLLVTKPEANLGLYWNFSVVTDQELIKGTSPIWLNDIEINHILDH</sequence>
<feature type="transmembrane region" description="Helical" evidence="1">
    <location>
        <begin position="59"/>
        <end position="78"/>
    </location>
</feature>
<evidence type="ECO:0000313" key="3">
    <source>
        <dbReference type="Proteomes" id="UP000830326"/>
    </source>
</evidence>
<dbReference type="EMBL" id="CP095075">
    <property type="protein sequence ID" value="UOR11556.1"/>
    <property type="molecule type" value="Genomic_DNA"/>
</dbReference>
<accession>A0ABY4H9J9</accession>
<feature type="transmembrane region" description="Helical" evidence="1">
    <location>
        <begin position="152"/>
        <end position="169"/>
    </location>
</feature>
<reference evidence="2" key="1">
    <citation type="submission" date="2022-04" db="EMBL/GenBank/DDBJ databases">
        <title>Halobacillus sp. isolated from saltern.</title>
        <authorList>
            <person name="Won M."/>
            <person name="Lee C.-M."/>
            <person name="Woen H.-Y."/>
            <person name="Kwon S.-W."/>
        </authorList>
    </citation>
    <scope>NUCLEOTIDE SEQUENCE</scope>
    <source>
        <strain evidence="2">SSHM10-5</strain>
    </source>
</reference>
<keyword evidence="1" id="KW-0472">Membrane</keyword>
<feature type="transmembrane region" description="Helical" evidence="1">
    <location>
        <begin position="6"/>
        <end position="26"/>
    </location>
</feature>
<keyword evidence="1" id="KW-1133">Transmembrane helix</keyword>
<organism evidence="2 3">
    <name type="scientific">Halobacillus amylolyticus</name>
    <dbReference type="NCBI Taxonomy" id="2932259"/>
    <lineage>
        <taxon>Bacteria</taxon>
        <taxon>Bacillati</taxon>
        <taxon>Bacillota</taxon>
        <taxon>Bacilli</taxon>
        <taxon>Bacillales</taxon>
        <taxon>Bacillaceae</taxon>
        <taxon>Halobacillus</taxon>
    </lineage>
</organism>